<name>A0A0G0SGK1_9BACT</name>
<dbReference type="InterPro" id="IPR029056">
    <property type="entry name" value="Ribokinase-like"/>
</dbReference>
<keyword evidence="8 12" id="KW-0067">ATP-binding</keyword>
<feature type="active site" evidence="12">
    <location>
        <position position="279"/>
    </location>
</feature>
<dbReference type="InterPro" id="IPR011913">
    <property type="entry name" value="RfaE_dom_I"/>
</dbReference>
<feature type="binding site" evidence="12">
    <location>
        <begin position="204"/>
        <end position="207"/>
    </location>
    <ligand>
        <name>ATP</name>
        <dbReference type="ChEBI" id="CHEBI:30616"/>
    </ligand>
</feature>
<dbReference type="InterPro" id="IPR014729">
    <property type="entry name" value="Rossmann-like_a/b/a_fold"/>
</dbReference>
<evidence type="ECO:0000256" key="4">
    <source>
        <dbReference type="ARBA" id="ARBA00022679"/>
    </source>
</evidence>
<dbReference type="NCBIfam" id="TIGR00125">
    <property type="entry name" value="cyt_tran_rel"/>
    <property type="match status" value="1"/>
</dbReference>
<evidence type="ECO:0000313" key="16">
    <source>
        <dbReference type="Proteomes" id="UP000034539"/>
    </source>
</evidence>
<evidence type="ECO:0000256" key="12">
    <source>
        <dbReference type="HAMAP-Rule" id="MF_01603"/>
    </source>
</evidence>
<evidence type="ECO:0000256" key="8">
    <source>
        <dbReference type="ARBA" id="ARBA00022840"/>
    </source>
</evidence>
<dbReference type="InterPro" id="IPR004821">
    <property type="entry name" value="Cyt_trans-like"/>
</dbReference>
<evidence type="ECO:0000256" key="1">
    <source>
        <dbReference type="ARBA" id="ARBA00002319"/>
    </source>
</evidence>
<dbReference type="UniPathway" id="UPA00958"/>
<evidence type="ECO:0000256" key="7">
    <source>
        <dbReference type="ARBA" id="ARBA00022777"/>
    </source>
</evidence>
<dbReference type="EC" id="2.7.7.70" evidence="12"/>
<keyword evidence="7 12" id="KW-0418">Kinase</keyword>
<keyword evidence="9 12" id="KW-0511">Multifunctional enzyme</keyword>
<dbReference type="GO" id="GO:0033786">
    <property type="term" value="F:heptose-1-phosphate adenylyltransferase activity"/>
    <property type="evidence" value="ECO:0007669"/>
    <property type="project" value="UniProtKB-UniRule"/>
</dbReference>
<evidence type="ECO:0000259" key="14">
    <source>
        <dbReference type="Pfam" id="PF01467"/>
    </source>
</evidence>
<dbReference type="EC" id="2.7.1.167" evidence="12"/>
<comment type="catalytic activity">
    <reaction evidence="12">
        <text>D-glycero-beta-D-manno-heptose 7-phosphate + ATP = D-glycero-beta-D-manno-heptose 1,7-bisphosphate + ADP + H(+)</text>
        <dbReference type="Rhea" id="RHEA:27473"/>
        <dbReference type="ChEBI" id="CHEBI:15378"/>
        <dbReference type="ChEBI" id="CHEBI:30616"/>
        <dbReference type="ChEBI" id="CHEBI:60204"/>
        <dbReference type="ChEBI" id="CHEBI:60208"/>
        <dbReference type="ChEBI" id="CHEBI:456216"/>
        <dbReference type="EC" id="2.7.1.167"/>
    </reaction>
</comment>
<dbReference type="InterPro" id="IPR002173">
    <property type="entry name" value="Carboh/pur_kinase_PfkB_CS"/>
</dbReference>
<comment type="catalytic activity">
    <reaction evidence="11 12">
        <text>D-glycero-beta-D-manno-heptose 1-phosphate + ATP + H(+) = ADP-D-glycero-beta-D-manno-heptose + diphosphate</text>
        <dbReference type="Rhea" id="RHEA:27465"/>
        <dbReference type="ChEBI" id="CHEBI:15378"/>
        <dbReference type="ChEBI" id="CHEBI:30616"/>
        <dbReference type="ChEBI" id="CHEBI:33019"/>
        <dbReference type="ChEBI" id="CHEBI:59967"/>
        <dbReference type="ChEBI" id="CHEBI:61593"/>
        <dbReference type="EC" id="2.7.7.70"/>
    </reaction>
</comment>
<feature type="domain" description="Carbohydrate kinase PfkB" evidence="13">
    <location>
        <begin position="16"/>
        <end position="320"/>
    </location>
</feature>
<comment type="pathway">
    <text evidence="3">Bacterial outer membrane biogenesis; LPS core biosynthesis.</text>
</comment>
<dbReference type="Pfam" id="PF00294">
    <property type="entry name" value="PfkB"/>
    <property type="match status" value="1"/>
</dbReference>
<feature type="domain" description="Cytidyltransferase-like" evidence="14">
    <location>
        <begin position="356"/>
        <end position="459"/>
    </location>
</feature>
<protein>
    <recommendedName>
        <fullName evidence="12">Bifunctional protein HldE</fullName>
    </recommendedName>
    <domain>
        <recommendedName>
            <fullName evidence="12">D-beta-D-heptose 7-phosphate kinase</fullName>
            <ecNumber evidence="12">2.7.1.167</ecNumber>
        </recommendedName>
        <alternativeName>
            <fullName evidence="12">D-beta-D-heptose 7-phosphotransferase</fullName>
        </alternativeName>
        <alternativeName>
            <fullName evidence="12">D-glycero-beta-D-manno-heptose-7-phosphate kinase</fullName>
        </alternativeName>
    </domain>
    <domain>
        <recommendedName>
            <fullName evidence="12">D-beta-D-heptose 1-phosphate adenylyltransferase</fullName>
            <ecNumber evidence="12">2.7.7.70</ecNumber>
        </recommendedName>
        <alternativeName>
            <fullName evidence="12">D-glycero-beta-D-manno-heptose 1-phosphate adenylyltransferase</fullName>
        </alternativeName>
    </domain>
</protein>
<comment type="pathway">
    <text evidence="12">Nucleotide-sugar biosynthesis; ADP-L-glycero-beta-D-manno-heptose biosynthesis; ADP-L-glycero-beta-D-manno-heptose from D-glycero-beta-D-manno-heptose 7-phosphate: step 3/4.</text>
</comment>
<evidence type="ECO:0000259" key="13">
    <source>
        <dbReference type="Pfam" id="PF00294"/>
    </source>
</evidence>
<dbReference type="GO" id="GO:0097171">
    <property type="term" value="P:ADP-L-glycero-beta-D-manno-heptose biosynthetic process"/>
    <property type="evidence" value="ECO:0007669"/>
    <property type="project" value="UniProtKB-UniPathway"/>
</dbReference>
<dbReference type="GO" id="GO:0005829">
    <property type="term" value="C:cytosol"/>
    <property type="evidence" value="ECO:0007669"/>
    <property type="project" value="TreeGrafter"/>
</dbReference>
<dbReference type="GO" id="GO:0033785">
    <property type="term" value="F:heptose 7-phosphate kinase activity"/>
    <property type="evidence" value="ECO:0007669"/>
    <property type="project" value="UniProtKB-UniRule"/>
</dbReference>
<evidence type="ECO:0000256" key="10">
    <source>
        <dbReference type="ARBA" id="ARBA00023277"/>
    </source>
</evidence>
<dbReference type="PANTHER" id="PTHR46969:SF1">
    <property type="entry name" value="BIFUNCTIONAL PROTEIN HLDE"/>
    <property type="match status" value="1"/>
</dbReference>
<dbReference type="CDD" id="cd01172">
    <property type="entry name" value="RfaE_like"/>
    <property type="match status" value="1"/>
</dbReference>
<dbReference type="NCBIfam" id="TIGR02199">
    <property type="entry name" value="rfaE_dom_II"/>
    <property type="match status" value="1"/>
</dbReference>
<comment type="subunit">
    <text evidence="12">Homodimer.</text>
</comment>
<evidence type="ECO:0000256" key="9">
    <source>
        <dbReference type="ARBA" id="ARBA00023268"/>
    </source>
</evidence>
<dbReference type="Pfam" id="PF01467">
    <property type="entry name" value="CTP_transf_like"/>
    <property type="match status" value="1"/>
</dbReference>
<dbReference type="Gene3D" id="3.40.50.620">
    <property type="entry name" value="HUPs"/>
    <property type="match status" value="1"/>
</dbReference>
<comment type="caution">
    <text evidence="15">The sequence shown here is derived from an EMBL/GenBank/DDBJ whole genome shotgun (WGS) entry which is preliminary data.</text>
</comment>
<dbReference type="PATRIC" id="fig|1618450.3.peg.343"/>
<evidence type="ECO:0000256" key="3">
    <source>
        <dbReference type="ARBA" id="ARBA00004713"/>
    </source>
</evidence>
<sequence>MNKKTINIIKAFSSLNILVIGDAIMDGYMRGESERLSREAPVPIVEITEENYVGGGAANTASNLASLGAKTYLLSVAGDDKEGEILKNLLIKSGVQTDFLFKQDKRKTLTKMRVVSGSHLITRIDHGSVEQISPETEMKIIKVINSIYHKFDTVVVSDYGYGVLTKSIIDKLKKLKKNSLLPIIVDAKNLIYYQDIGVDAVKPNYIEAINLLGISKAKNHQLRIPQIKQYGQKLLNLIQSKIVAVTLDRDGALIFERDRPAYRTYAYPVPDSNSSGAGDTFTAVFAMALALHCPLATSAELASAAANLSVSEEGTSVCTKEKLIRFFSGNSKYVETREEMIFLTENYKREGKKIVFTNGCFDIIHPGHVTYLSQAKELGDIFIVAVNTDEGVRKLKGWERPINKLEDRINVLSALSSVDHIISFSSDNPISLIEQIKPDIYVKGGDYTRETLPEVQLVESYGGKVYILPYIKNHSTTNIIRKIRRPIINSLFQ</sequence>
<organism evidence="15 16">
    <name type="scientific">Candidatus Gottesmanbacteria bacterium GW2011_GWC2_39_8</name>
    <dbReference type="NCBI Taxonomy" id="1618450"/>
    <lineage>
        <taxon>Bacteria</taxon>
        <taxon>Candidatus Gottesmaniibacteriota</taxon>
    </lineage>
</organism>
<comment type="function">
    <text evidence="2 12">Catalyzes the ADP transfer from ATP to D-glycero-beta-D-manno-heptose 1-phosphate, yielding ADP-D-glycero-beta-D-manno-heptose.</text>
</comment>
<accession>A0A0G0SGK1</accession>
<dbReference type="PROSITE" id="PS00583">
    <property type="entry name" value="PFKB_KINASES_1"/>
    <property type="match status" value="1"/>
</dbReference>
<dbReference type="GO" id="GO:0005524">
    <property type="term" value="F:ATP binding"/>
    <property type="evidence" value="ECO:0007669"/>
    <property type="project" value="UniProtKB-UniRule"/>
</dbReference>
<evidence type="ECO:0000313" key="15">
    <source>
        <dbReference type="EMBL" id="KKR33840.1"/>
    </source>
</evidence>
<evidence type="ECO:0000256" key="6">
    <source>
        <dbReference type="ARBA" id="ARBA00022741"/>
    </source>
</evidence>
<comment type="similarity">
    <text evidence="12">In the N-terminal section; belongs to the carbohydrate kinase PfkB family.</text>
</comment>
<dbReference type="HAMAP" id="MF_01603">
    <property type="entry name" value="HldE"/>
    <property type="match status" value="1"/>
</dbReference>
<dbReference type="InterPro" id="IPR023030">
    <property type="entry name" value="Bifunc_HldE"/>
</dbReference>
<dbReference type="GO" id="GO:0016773">
    <property type="term" value="F:phosphotransferase activity, alcohol group as acceptor"/>
    <property type="evidence" value="ECO:0007669"/>
    <property type="project" value="InterPro"/>
</dbReference>
<evidence type="ECO:0000256" key="2">
    <source>
        <dbReference type="ARBA" id="ARBA00003753"/>
    </source>
</evidence>
<feature type="region of interest" description="Cytidylyltransferase" evidence="12">
    <location>
        <begin position="356"/>
        <end position="493"/>
    </location>
</feature>
<dbReference type="InterPro" id="IPR011611">
    <property type="entry name" value="PfkB_dom"/>
</dbReference>
<dbReference type="GO" id="GO:0009244">
    <property type="term" value="P:lipopolysaccharide core region biosynthetic process"/>
    <property type="evidence" value="ECO:0007669"/>
    <property type="project" value="UniProtKB-UniPathway"/>
</dbReference>
<keyword evidence="6 12" id="KW-0547">Nucleotide-binding</keyword>
<dbReference type="UniPathway" id="UPA00356">
    <property type="reaction ID" value="UER00437"/>
</dbReference>
<keyword evidence="10 12" id="KW-0119">Carbohydrate metabolism</keyword>
<dbReference type="PANTHER" id="PTHR46969">
    <property type="entry name" value="BIFUNCTIONAL PROTEIN HLDE"/>
    <property type="match status" value="1"/>
</dbReference>
<comment type="similarity">
    <text evidence="12">In the C-terminal section; belongs to the cytidylyltransferase family.</text>
</comment>
<dbReference type="EMBL" id="LBXN01000011">
    <property type="protein sequence ID" value="KKR33840.1"/>
    <property type="molecule type" value="Genomic_DNA"/>
</dbReference>
<comment type="function">
    <text evidence="1 12">Catalyzes the phosphorylation of D-glycero-D-manno-heptose 7-phosphate at the C-1 position to selectively form D-glycero-beta-D-manno-heptose-1,7-bisphosphate.</text>
</comment>
<dbReference type="Proteomes" id="UP000034539">
    <property type="component" value="Unassembled WGS sequence"/>
</dbReference>
<comment type="pathway">
    <text evidence="12">Nucleotide-sugar biosynthesis; ADP-L-glycero-beta-D-manno-heptose biosynthesis; ADP-L-glycero-beta-D-manno-heptose from D-glycero-beta-D-manno-heptose 7-phosphate: step 1/4.</text>
</comment>
<evidence type="ECO:0000256" key="5">
    <source>
        <dbReference type="ARBA" id="ARBA00022695"/>
    </source>
</evidence>
<evidence type="ECO:0000256" key="11">
    <source>
        <dbReference type="ARBA" id="ARBA00047428"/>
    </source>
</evidence>
<dbReference type="SUPFAM" id="SSF52374">
    <property type="entry name" value="Nucleotidylyl transferase"/>
    <property type="match status" value="1"/>
</dbReference>
<feature type="region of interest" description="Ribokinase" evidence="12">
    <location>
        <begin position="1"/>
        <end position="329"/>
    </location>
</feature>
<keyword evidence="5 12" id="KW-0548">Nucleotidyltransferase</keyword>
<proteinExistence type="inferred from homology"/>
<keyword evidence="4 12" id="KW-0808">Transferase</keyword>
<dbReference type="Gene3D" id="3.40.1190.20">
    <property type="match status" value="1"/>
</dbReference>
<gene>
    <name evidence="12" type="primary">hldE</name>
    <name evidence="15" type="ORF">UT63_C0011G0022</name>
</gene>
<dbReference type="SUPFAM" id="SSF53613">
    <property type="entry name" value="Ribokinase-like"/>
    <property type="match status" value="1"/>
</dbReference>
<reference evidence="15 16" key="1">
    <citation type="journal article" date="2015" name="Nature">
        <title>rRNA introns, odd ribosomes, and small enigmatic genomes across a large radiation of phyla.</title>
        <authorList>
            <person name="Brown C.T."/>
            <person name="Hug L.A."/>
            <person name="Thomas B.C."/>
            <person name="Sharon I."/>
            <person name="Castelle C.J."/>
            <person name="Singh A."/>
            <person name="Wilkins M.J."/>
            <person name="Williams K.H."/>
            <person name="Banfield J.F."/>
        </authorList>
    </citation>
    <scope>NUCLEOTIDE SEQUENCE [LARGE SCALE GENOMIC DNA]</scope>
</reference>
<dbReference type="InterPro" id="IPR011914">
    <property type="entry name" value="RfaE_dom_II"/>
</dbReference>
<dbReference type="AlphaFoldDB" id="A0A0G0SGK1"/>